<dbReference type="PANTHER" id="PTHR43026">
    <property type="entry name" value="2-HYDROXYACID DEHYDROGENASE HOMOLOG 1-RELATED"/>
    <property type="match status" value="1"/>
</dbReference>
<dbReference type="InterPro" id="IPR058205">
    <property type="entry name" value="D-LDH-like"/>
</dbReference>
<sequence>MVGTGSIGKRVARIAQGFGLNVIAYDPKPDAVFAALFNVSYMDMDGLLQQSDIVTLSEVP</sequence>
<evidence type="ECO:0000256" key="2">
    <source>
        <dbReference type="ARBA" id="ARBA00023027"/>
    </source>
</evidence>
<accession>A0A831R2Z4</accession>
<dbReference type="EMBL" id="DRGY01000100">
    <property type="protein sequence ID" value="HEA53122.1"/>
    <property type="molecule type" value="Genomic_DNA"/>
</dbReference>
<keyword evidence="2" id="KW-0520">NAD</keyword>
<proteinExistence type="inferred from homology"/>
<protein>
    <recommendedName>
        <fullName evidence="3">D-isomer specific 2-hydroxyacid dehydrogenase NAD-binding domain-containing protein</fullName>
    </recommendedName>
</protein>
<comment type="similarity">
    <text evidence="1">Belongs to the D-isomer specific 2-hydroxyacid dehydrogenase family.</text>
</comment>
<dbReference type="PANTHER" id="PTHR43026:SF1">
    <property type="entry name" value="2-HYDROXYACID DEHYDROGENASE HOMOLOG 1-RELATED"/>
    <property type="match status" value="1"/>
</dbReference>
<dbReference type="SUPFAM" id="SSF51735">
    <property type="entry name" value="NAD(P)-binding Rossmann-fold domains"/>
    <property type="match status" value="1"/>
</dbReference>
<reference evidence="4" key="1">
    <citation type="journal article" date="2020" name="mSystems">
        <title>Genome- and Community-Level Interaction Insights into Carbon Utilization and Element Cycling Functions of Hydrothermarchaeota in Hydrothermal Sediment.</title>
        <authorList>
            <person name="Zhou Z."/>
            <person name="Liu Y."/>
            <person name="Xu W."/>
            <person name="Pan J."/>
            <person name="Luo Z.H."/>
            <person name="Li M."/>
        </authorList>
    </citation>
    <scope>NUCLEOTIDE SEQUENCE [LARGE SCALE GENOMIC DNA]</scope>
    <source>
        <strain evidence="4">HyVt-357</strain>
    </source>
</reference>
<name>A0A831R2Z4_9GAMM</name>
<organism evidence="4">
    <name type="scientific">Marinobacter antarcticus</name>
    <dbReference type="NCBI Taxonomy" id="564117"/>
    <lineage>
        <taxon>Bacteria</taxon>
        <taxon>Pseudomonadati</taxon>
        <taxon>Pseudomonadota</taxon>
        <taxon>Gammaproteobacteria</taxon>
        <taxon>Pseudomonadales</taxon>
        <taxon>Marinobacteraceae</taxon>
        <taxon>Marinobacter</taxon>
    </lineage>
</organism>
<dbReference type="GO" id="GO:0051287">
    <property type="term" value="F:NAD binding"/>
    <property type="evidence" value="ECO:0007669"/>
    <property type="project" value="InterPro"/>
</dbReference>
<dbReference type="Gene3D" id="3.40.50.720">
    <property type="entry name" value="NAD(P)-binding Rossmann-like Domain"/>
    <property type="match status" value="1"/>
</dbReference>
<gene>
    <name evidence="4" type="ORF">ENI00_12540</name>
</gene>
<evidence type="ECO:0000259" key="3">
    <source>
        <dbReference type="Pfam" id="PF02826"/>
    </source>
</evidence>
<dbReference type="Pfam" id="PF02826">
    <property type="entry name" value="2-Hacid_dh_C"/>
    <property type="match status" value="1"/>
</dbReference>
<dbReference type="GO" id="GO:0008720">
    <property type="term" value="F:D-lactate dehydrogenase (NAD+) activity"/>
    <property type="evidence" value="ECO:0007669"/>
    <property type="project" value="TreeGrafter"/>
</dbReference>
<feature type="domain" description="D-isomer specific 2-hydroxyacid dehydrogenase NAD-binding" evidence="3">
    <location>
        <begin position="2"/>
        <end position="56"/>
    </location>
</feature>
<dbReference type="InterPro" id="IPR036291">
    <property type="entry name" value="NAD(P)-bd_dom_sf"/>
</dbReference>
<comment type="caution">
    <text evidence="4">The sequence shown here is derived from an EMBL/GenBank/DDBJ whole genome shotgun (WGS) entry which is preliminary data.</text>
</comment>
<evidence type="ECO:0000256" key="1">
    <source>
        <dbReference type="ARBA" id="ARBA00005854"/>
    </source>
</evidence>
<dbReference type="AlphaFoldDB" id="A0A831R2Z4"/>
<dbReference type="InterPro" id="IPR006140">
    <property type="entry name" value="D-isomer_DH_NAD-bd"/>
</dbReference>
<evidence type="ECO:0000313" key="4">
    <source>
        <dbReference type="EMBL" id="HEA53122.1"/>
    </source>
</evidence>
<dbReference type="Proteomes" id="UP000885748">
    <property type="component" value="Unassembled WGS sequence"/>
</dbReference>